<dbReference type="Pfam" id="PF13407">
    <property type="entry name" value="Peripla_BP_4"/>
    <property type="match status" value="1"/>
</dbReference>
<keyword evidence="3 5" id="KW-0732">Signal</keyword>
<dbReference type="RefSeq" id="WP_125227434.1">
    <property type="nucleotide sequence ID" value="NZ_RQYT01000008.1"/>
</dbReference>
<gene>
    <name evidence="7" type="ORF">EII35_05365</name>
</gene>
<dbReference type="CDD" id="cd06301">
    <property type="entry name" value="PBP1_rhizopine_binding-like"/>
    <property type="match status" value="1"/>
</dbReference>
<protein>
    <submittedName>
        <fullName evidence="7">Sugar ABC transporter substrate-binding protein</fullName>
    </submittedName>
</protein>
<comment type="subcellular location">
    <subcellularLocation>
        <location evidence="1">Cell envelope</location>
    </subcellularLocation>
</comment>
<dbReference type="InterPro" id="IPR025997">
    <property type="entry name" value="SBP_2_dom"/>
</dbReference>
<dbReference type="PANTHER" id="PTHR46847:SF1">
    <property type="entry name" value="D-ALLOSE-BINDING PERIPLASMIC PROTEIN-RELATED"/>
    <property type="match status" value="1"/>
</dbReference>
<dbReference type="GO" id="GO:0030313">
    <property type="term" value="C:cell envelope"/>
    <property type="evidence" value="ECO:0007669"/>
    <property type="project" value="UniProtKB-SubCell"/>
</dbReference>
<dbReference type="Proteomes" id="UP000280935">
    <property type="component" value="Unassembled WGS sequence"/>
</dbReference>
<evidence type="ECO:0000256" key="4">
    <source>
        <dbReference type="SAM" id="MobiDB-lite"/>
    </source>
</evidence>
<evidence type="ECO:0000256" key="5">
    <source>
        <dbReference type="SAM" id="SignalP"/>
    </source>
</evidence>
<dbReference type="AlphaFoldDB" id="A0A3P1WW85"/>
<evidence type="ECO:0000256" key="2">
    <source>
        <dbReference type="ARBA" id="ARBA00007639"/>
    </source>
</evidence>
<dbReference type="InterPro" id="IPR028082">
    <property type="entry name" value="Peripla_BP_I"/>
</dbReference>
<evidence type="ECO:0000256" key="1">
    <source>
        <dbReference type="ARBA" id="ARBA00004196"/>
    </source>
</evidence>
<accession>A0A3P1WW85</accession>
<sequence length="343" mass="35832">MKRAPKIAALLAAAALGLSACGSTGDTQPSNNGAQGGGGDAKFPTSGETVKYEPGDVVKPKDGKKLKIGASFPVLDQFLKTVADSIEERGREAGIEVTINSAEEKVEVQLNQIENFLASGVDALIVLPQDTATTQQITEKAQAAGVPLIYVNRRPDNLPAGVPYVGSDSLYAGQIQMEALAKLAGEKGNVFILQGDPTQEAAQMRTKGCADTVAKYPEMKLVTTQAGLWQRDKGLAITETWLQSGDEVNVICSNNDEMALGAIQALENAGKLDDVIVGGVDATADAIAAMDAGKLEVTVFQDAKGQGQAGVDTAIQMINGETVPAVVDVPYVLVTPEDTAKYK</sequence>
<dbReference type="EMBL" id="RQYT01000008">
    <property type="protein sequence ID" value="RRD50178.1"/>
    <property type="molecule type" value="Genomic_DNA"/>
</dbReference>
<feature type="compositionally biased region" description="Polar residues" evidence="4">
    <location>
        <begin position="22"/>
        <end position="33"/>
    </location>
</feature>
<name>A0A3P1WW85_9ACTN</name>
<feature type="region of interest" description="Disordered" evidence="4">
    <location>
        <begin position="22"/>
        <end position="54"/>
    </location>
</feature>
<reference evidence="7 8" key="1">
    <citation type="submission" date="2018-11" db="EMBL/GenBank/DDBJ databases">
        <title>Genomes From Bacteria Associated with the Canine Oral Cavity: a Test Case for Automated Genome-Based Taxonomic Assignment.</title>
        <authorList>
            <person name="Coil D.A."/>
            <person name="Jospin G."/>
            <person name="Darling A.E."/>
            <person name="Wallis C."/>
            <person name="Davis I.J."/>
            <person name="Harris S."/>
            <person name="Eisen J.A."/>
            <person name="Holcombe L.J."/>
            <person name="O'Flynn C."/>
        </authorList>
    </citation>
    <scope>NUCLEOTIDE SEQUENCE [LARGE SCALE GENOMIC DNA]</scope>
    <source>
        <strain evidence="7 8">OH2822_COT-296</strain>
    </source>
</reference>
<proteinExistence type="inferred from homology"/>
<dbReference type="SUPFAM" id="SSF53822">
    <property type="entry name" value="Periplasmic binding protein-like I"/>
    <property type="match status" value="1"/>
</dbReference>
<dbReference type="Gene3D" id="3.40.50.2300">
    <property type="match status" value="2"/>
</dbReference>
<dbReference type="PANTHER" id="PTHR46847">
    <property type="entry name" value="D-ALLOSE-BINDING PERIPLASMIC PROTEIN-RELATED"/>
    <property type="match status" value="1"/>
</dbReference>
<evidence type="ECO:0000313" key="7">
    <source>
        <dbReference type="EMBL" id="RRD50178.1"/>
    </source>
</evidence>
<dbReference type="PROSITE" id="PS51257">
    <property type="entry name" value="PROKAR_LIPOPROTEIN"/>
    <property type="match status" value="1"/>
</dbReference>
<evidence type="ECO:0000313" key="8">
    <source>
        <dbReference type="Proteomes" id="UP000280935"/>
    </source>
</evidence>
<organism evidence="7 8">
    <name type="scientific">Arachnia propionica</name>
    <dbReference type="NCBI Taxonomy" id="1750"/>
    <lineage>
        <taxon>Bacteria</taxon>
        <taxon>Bacillati</taxon>
        <taxon>Actinomycetota</taxon>
        <taxon>Actinomycetes</taxon>
        <taxon>Propionibacteriales</taxon>
        <taxon>Propionibacteriaceae</taxon>
        <taxon>Arachnia</taxon>
    </lineage>
</organism>
<evidence type="ECO:0000259" key="6">
    <source>
        <dbReference type="Pfam" id="PF13407"/>
    </source>
</evidence>
<feature type="signal peptide" evidence="5">
    <location>
        <begin position="1"/>
        <end position="20"/>
    </location>
</feature>
<dbReference type="OrthoDB" id="9808136at2"/>
<evidence type="ECO:0000256" key="3">
    <source>
        <dbReference type="ARBA" id="ARBA00022729"/>
    </source>
</evidence>
<feature type="domain" description="Periplasmic binding protein" evidence="6">
    <location>
        <begin position="76"/>
        <end position="321"/>
    </location>
</feature>
<feature type="chain" id="PRO_5038861646" evidence="5">
    <location>
        <begin position="21"/>
        <end position="343"/>
    </location>
</feature>
<comment type="similarity">
    <text evidence="2">Belongs to the bacterial solute-binding protein 2 family.</text>
</comment>
<dbReference type="GO" id="GO:0030246">
    <property type="term" value="F:carbohydrate binding"/>
    <property type="evidence" value="ECO:0007669"/>
    <property type="project" value="UniProtKB-ARBA"/>
</dbReference>
<comment type="caution">
    <text evidence="7">The sequence shown here is derived from an EMBL/GenBank/DDBJ whole genome shotgun (WGS) entry which is preliminary data.</text>
</comment>